<dbReference type="GO" id="GO:0032259">
    <property type="term" value="P:methylation"/>
    <property type="evidence" value="ECO:0007669"/>
    <property type="project" value="UniProtKB-KW"/>
</dbReference>
<evidence type="ECO:0000256" key="4">
    <source>
        <dbReference type="ARBA" id="ARBA00017497"/>
    </source>
</evidence>
<protein>
    <recommendedName>
        <fullName evidence="4">Leucine carboxyl methyltransferase 1</fullName>
        <ecNumber evidence="3">2.1.1.233</ecNumber>
    </recommendedName>
    <alternativeName>
        <fullName evidence="8">Protein phosphatase methyltransferase 1</fullName>
    </alternativeName>
    <alternativeName>
        <fullName evidence="9">[Phosphatase 2A protein]-leucine-carboxy methyltransferase 1</fullName>
    </alternativeName>
</protein>
<evidence type="ECO:0000256" key="9">
    <source>
        <dbReference type="ARBA" id="ARBA00032526"/>
    </source>
</evidence>
<evidence type="ECO:0000256" key="6">
    <source>
        <dbReference type="ARBA" id="ARBA00022679"/>
    </source>
</evidence>
<keyword evidence="7 10" id="KW-0949">S-adenosyl-L-methionine</keyword>
<proteinExistence type="inferred from homology"/>
<dbReference type="PANTHER" id="PTHR13600:SF21">
    <property type="entry name" value="LEUCINE CARBOXYL METHYLTRANSFERASE 1"/>
    <property type="match status" value="1"/>
</dbReference>
<feature type="binding site" evidence="10">
    <location>
        <position position="202"/>
    </location>
    <ligand>
        <name>S-adenosyl-L-methionine</name>
        <dbReference type="ChEBI" id="CHEBI:59789"/>
    </ligand>
</feature>
<comment type="caution">
    <text evidence="11">The sequence shown here is derived from an EMBL/GenBank/DDBJ whole genome shotgun (WGS) entry which is preliminary data.</text>
</comment>
<dbReference type="InterPro" id="IPR016651">
    <property type="entry name" value="LCMT1"/>
</dbReference>
<feature type="binding site" evidence="10">
    <location>
        <position position="116"/>
    </location>
    <ligand>
        <name>S-adenosyl-L-methionine</name>
        <dbReference type="ChEBI" id="CHEBI:59789"/>
    </ligand>
</feature>
<dbReference type="PANTHER" id="PTHR13600">
    <property type="entry name" value="LEUCINE CARBOXYL METHYLTRANSFERASE"/>
    <property type="match status" value="1"/>
</dbReference>
<comment type="catalytic activity">
    <reaction evidence="1">
        <text>[phosphatase 2A protein]-C-terminal L-leucine + S-adenosyl-L-methionine = [phosphatase 2A protein]-C-terminal L-leucine methyl ester + S-adenosyl-L-homocysteine</text>
        <dbReference type="Rhea" id="RHEA:48544"/>
        <dbReference type="Rhea" id="RHEA-COMP:12134"/>
        <dbReference type="Rhea" id="RHEA-COMP:12135"/>
        <dbReference type="ChEBI" id="CHEBI:57856"/>
        <dbReference type="ChEBI" id="CHEBI:59789"/>
        <dbReference type="ChEBI" id="CHEBI:90516"/>
        <dbReference type="ChEBI" id="CHEBI:90517"/>
        <dbReference type="EC" id="2.1.1.233"/>
    </reaction>
</comment>
<dbReference type="EC" id="2.1.1.233" evidence="3"/>
<dbReference type="OrthoDB" id="203237at2759"/>
<feature type="binding site" evidence="10">
    <location>
        <begin position="176"/>
        <end position="177"/>
    </location>
    <ligand>
        <name>S-adenosyl-L-methionine</name>
        <dbReference type="ChEBI" id="CHEBI:59789"/>
    </ligand>
</feature>
<evidence type="ECO:0000256" key="3">
    <source>
        <dbReference type="ARBA" id="ARBA00012834"/>
    </source>
</evidence>
<accession>A0A9P6WFY7</accession>
<dbReference type="InterPro" id="IPR029063">
    <property type="entry name" value="SAM-dependent_MTases_sf"/>
</dbReference>
<dbReference type="Proteomes" id="UP000750334">
    <property type="component" value="Unassembled WGS sequence"/>
</dbReference>
<evidence type="ECO:0000256" key="10">
    <source>
        <dbReference type="PIRSR" id="PIRSR016305-1"/>
    </source>
</evidence>
<dbReference type="Pfam" id="PF04072">
    <property type="entry name" value="LCM"/>
    <property type="match status" value="1"/>
</dbReference>
<feature type="binding site" evidence="10">
    <location>
        <position position="87"/>
    </location>
    <ligand>
        <name>S-adenosyl-L-methionine</name>
        <dbReference type="ChEBI" id="CHEBI:59789"/>
    </ligand>
</feature>
<evidence type="ECO:0000256" key="8">
    <source>
        <dbReference type="ARBA" id="ARBA00029681"/>
    </source>
</evidence>
<evidence type="ECO:0000313" key="12">
    <source>
        <dbReference type="Proteomes" id="UP000750334"/>
    </source>
</evidence>
<evidence type="ECO:0000256" key="5">
    <source>
        <dbReference type="ARBA" id="ARBA00022603"/>
    </source>
</evidence>
<keyword evidence="12" id="KW-1185">Reference proteome</keyword>
<dbReference type="EMBL" id="PUHR01000010">
    <property type="protein sequence ID" value="KAG0671611.1"/>
    <property type="molecule type" value="Genomic_DNA"/>
</dbReference>
<dbReference type="Gene3D" id="3.40.50.150">
    <property type="entry name" value="Vaccinia Virus protein VP39"/>
    <property type="match status" value="1"/>
</dbReference>
<dbReference type="GO" id="GO:0018423">
    <property type="term" value="F:protein C-terminal leucine carboxyl O-methyltransferase activity"/>
    <property type="evidence" value="ECO:0007669"/>
    <property type="project" value="UniProtKB-EC"/>
</dbReference>
<organism evidence="11 12">
    <name type="scientific">Maudiozyma exigua</name>
    <name type="common">Yeast</name>
    <name type="synonym">Kazachstania exigua</name>
    <dbReference type="NCBI Taxonomy" id="34358"/>
    <lineage>
        <taxon>Eukaryota</taxon>
        <taxon>Fungi</taxon>
        <taxon>Dikarya</taxon>
        <taxon>Ascomycota</taxon>
        <taxon>Saccharomycotina</taxon>
        <taxon>Saccharomycetes</taxon>
        <taxon>Saccharomycetales</taxon>
        <taxon>Saccharomycetaceae</taxon>
        <taxon>Maudiozyma</taxon>
    </lineage>
</organism>
<name>A0A9P6WFY7_MAUEX</name>
<keyword evidence="6 11" id="KW-0808">Transferase</keyword>
<dbReference type="SUPFAM" id="SSF53335">
    <property type="entry name" value="S-adenosyl-L-methionine-dependent methyltransferases"/>
    <property type="match status" value="1"/>
</dbReference>
<evidence type="ECO:0000256" key="2">
    <source>
        <dbReference type="ARBA" id="ARBA00010703"/>
    </source>
</evidence>
<reference evidence="11 12" key="1">
    <citation type="submission" date="2020-11" db="EMBL/GenBank/DDBJ databases">
        <title>Kefir isolates.</title>
        <authorList>
            <person name="Marcisauskas S."/>
            <person name="Kim Y."/>
            <person name="Blasche S."/>
        </authorList>
    </citation>
    <scope>NUCLEOTIDE SEQUENCE [LARGE SCALE GENOMIC DNA]</scope>
    <source>
        <strain evidence="11 12">OG2</strain>
    </source>
</reference>
<gene>
    <name evidence="11" type="primary">PPM1</name>
    <name evidence="11" type="ORF">C6P45_000102</name>
</gene>
<evidence type="ECO:0000256" key="1">
    <source>
        <dbReference type="ARBA" id="ARBA00000724"/>
    </source>
</evidence>
<dbReference type="AlphaFoldDB" id="A0A9P6WFY7"/>
<sequence>MERIIQQTDSDAFASKLCAINYKYLPPTPCAITGTIDDDLQSLYQNIATLHIDYYHNLKEENRNVYGKINKLMRNPFPVMNYGTYLRTMAIDSSIINYINNELPLKETKFQIVNFGSGSDLRFIQYLEKFNKRISKFIDLDFKDAINLKKKILSKSNLLNQLVTKYNDQFIMLEGDLKDITTTMKQLVQNLDLTIPTIFITECVLCYMTQIDSQNLITKIMNNFQKGVWVSYDPIGGSNPNDKFGIIMKRNLLESRNLDMPTLLIYNSKSNYPDRWNLDNNNNSASIDIRDMWDFVSQSITDKEQKRLRSLQFLDEIEELKIMQSHYVILNTAWNI</sequence>
<keyword evidence="5" id="KW-0489">Methyltransferase</keyword>
<dbReference type="InterPro" id="IPR007213">
    <property type="entry name" value="Ppm1/Ppm2/Tcmp"/>
</dbReference>
<evidence type="ECO:0000313" key="11">
    <source>
        <dbReference type="EMBL" id="KAG0671611.1"/>
    </source>
</evidence>
<evidence type="ECO:0000256" key="7">
    <source>
        <dbReference type="ARBA" id="ARBA00022691"/>
    </source>
</evidence>
<comment type="similarity">
    <text evidence="2">Belongs to the methyltransferase superfamily. LCMT family.</text>
</comment>